<dbReference type="EMBL" id="OX395128">
    <property type="protein sequence ID" value="CAI5769752.1"/>
    <property type="molecule type" value="Genomic_DNA"/>
</dbReference>
<keyword evidence="2" id="KW-1185">Reference proteome</keyword>
<sequence length="58" mass="6494">MVVCRNGFGKFSRTCCQSAYCSTCCEYFLFPISLSGENMLQQLNGTTVRDLSIKAKKN</sequence>
<dbReference type="Proteomes" id="UP001178461">
    <property type="component" value="Chromosome 3"/>
</dbReference>
<dbReference type="AlphaFoldDB" id="A0AA35K2S8"/>
<evidence type="ECO:0000313" key="1">
    <source>
        <dbReference type="EMBL" id="CAI5769752.1"/>
    </source>
</evidence>
<evidence type="ECO:0000313" key="2">
    <source>
        <dbReference type="Proteomes" id="UP001178461"/>
    </source>
</evidence>
<protein>
    <submittedName>
        <fullName evidence="1">Uncharacterized protein</fullName>
    </submittedName>
</protein>
<gene>
    <name evidence="1" type="ORF">PODLI_1B003678</name>
</gene>
<accession>A0AA35K2S8</accession>
<organism evidence="1 2">
    <name type="scientific">Podarcis lilfordi</name>
    <name type="common">Lilford's wall lizard</name>
    <dbReference type="NCBI Taxonomy" id="74358"/>
    <lineage>
        <taxon>Eukaryota</taxon>
        <taxon>Metazoa</taxon>
        <taxon>Chordata</taxon>
        <taxon>Craniata</taxon>
        <taxon>Vertebrata</taxon>
        <taxon>Euteleostomi</taxon>
        <taxon>Lepidosauria</taxon>
        <taxon>Squamata</taxon>
        <taxon>Bifurcata</taxon>
        <taxon>Unidentata</taxon>
        <taxon>Episquamata</taxon>
        <taxon>Laterata</taxon>
        <taxon>Lacertibaenia</taxon>
        <taxon>Lacertidae</taxon>
        <taxon>Podarcis</taxon>
    </lineage>
</organism>
<reference evidence="1" key="1">
    <citation type="submission" date="2022-12" db="EMBL/GenBank/DDBJ databases">
        <authorList>
            <person name="Alioto T."/>
            <person name="Alioto T."/>
            <person name="Gomez Garrido J."/>
        </authorList>
    </citation>
    <scope>NUCLEOTIDE SEQUENCE</scope>
</reference>
<proteinExistence type="predicted"/>
<name>A0AA35K2S8_9SAUR</name>